<evidence type="ECO:0000313" key="14">
    <source>
        <dbReference type="Proteomes" id="UP000037460"/>
    </source>
</evidence>
<dbReference type="OrthoDB" id="2401965at2759"/>
<dbReference type="SUPFAM" id="SSF53067">
    <property type="entry name" value="Actin-like ATPase domain"/>
    <property type="match status" value="2"/>
</dbReference>
<sequence length="451" mass="48133">MDSSSEAFIFLGVLAVLFAAAIQQMIPSPPVTCVGIDLGTTFSCIAVFEDGDVTVINNRAKSSITPSVIFQPADGSAPLVVGEGARATAAVAPGTLVYDAKRFIGKRYAREVVEREGRGLPFALVPGLSILRSQLEPHLELQAGGQRLRLAPEDVGTLIVHELRMAAEAYVGRTVANAVLAVPVGFNAKQINATKQAAINAGFNVLRTIHEPTAAAMAYGLHTNSMVNTVMVYDIGGGTLDVSLLNLNNGIFEVIAAAGDNRLGGQDFNMIIFEHLIHRIEKAMPAGSLNVTNDAEALRALREEAERVKLELNDEADCSGVFEEGDTGIVQIDLPQAFKAAGPLSVDRAQFEALVQPLLQRALQPVRDVLARVEMGVEDVDELVLVGGTSRMARLRALLRETFGRDLNCDVSPEEAVAHGTAIQAAILTDRKKISVGASEAALHEHIHVER</sequence>
<accession>A0A0M0JFM1</accession>
<keyword evidence="6" id="KW-0547">Nucleotide-binding</keyword>
<evidence type="ECO:0000256" key="1">
    <source>
        <dbReference type="ARBA" id="ARBA00002077"/>
    </source>
</evidence>
<dbReference type="EMBL" id="JWZX01003001">
    <property type="protein sequence ID" value="KOO25250.1"/>
    <property type="molecule type" value="Genomic_DNA"/>
</dbReference>
<dbReference type="Pfam" id="PF00012">
    <property type="entry name" value="HSP70"/>
    <property type="match status" value="1"/>
</dbReference>
<dbReference type="PRINTS" id="PR00301">
    <property type="entry name" value="HEATSHOCK70"/>
</dbReference>
<name>A0A0M0JFM1_9EUKA</name>
<comment type="function">
    <text evidence="1">Has peptide-independent ATPase activity.</text>
</comment>
<evidence type="ECO:0000256" key="7">
    <source>
        <dbReference type="ARBA" id="ARBA00022824"/>
    </source>
</evidence>
<proteinExistence type="predicted"/>
<gene>
    <name evidence="13" type="ORF">Ctob_000551</name>
</gene>
<dbReference type="CDD" id="cd10237">
    <property type="entry name" value="ASKHA_NBD_HSP70_HSPA13"/>
    <property type="match status" value="1"/>
</dbReference>
<keyword evidence="13" id="KW-0346">Stress response</keyword>
<comment type="subunit">
    <text evidence="3">Binds UBQLN2.</text>
</comment>
<evidence type="ECO:0000313" key="13">
    <source>
        <dbReference type="EMBL" id="KOO25250.1"/>
    </source>
</evidence>
<dbReference type="Gene3D" id="3.30.420.40">
    <property type="match status" value="2"/>
</dbReference>
<evidence type="ECO:0000256" key="5">
    <source>
        <dbReference type="ARBA" id="ARBA00022729"/>
    </source>
</evidence>
<feature type="signal peptide" evidence="12">
    <location>
        <begin position="1"/>
        <end position="21"/>
    </location>
</feature>
<feature type="coiled-coil region" evidence="11">
    <location>
        <begin position="291"/>
        <end position="318"/>
    </location>
</feature>
<evidence type="ECO:0000256" key="4">
    <source>
        <dbReference type="ARBA" id="ARBA00018765"/>
    </source>
</evidence>
<comment type="caution">
    <text evidence="13">The sequence shown here is derived from an EMBL/GenBank/DDBJ whole genome shotgun (WGS) entry which is preliminary data.</text>
</comment>
<dbReference type="Proteomes" id="UP000037460">
    <property type="component" value="Unassembled WGS sequence"/>
</dbReference>
<keyword evidence="11" id="KW-0175">Coiled coil</keyword>
<keyword evidence="8" id="KW-0067">ATP-binding</keyword>
<evidence type="ECO:0000256" key="12">
    <source>
        <dbReference type="SAM" id="SignalP"/>
    </source>
</evidence>
<evidence type="ECO:0000256" key="3">
    <source>
        <dbReference type="ARBA" id="ARBA00011671"/>
    </source>
</evidence>
<feature type="chain" id="PRO_5005601809" description="Heat shock 70 kDa protein 13" evidence="12">
    <location>
        <begin position="22"/>
        <end position="451"/>
    </location>
</feature>
<comment type="subcellular location">
    <subcellularLocation>
        <location evidence="2">Microsome</location>
    </subcellularLocation>
</comment>
<reference evidence="14" key="1">
    <citation type="journal article" date="2015" name="PLoS Genet.">
        <title>Genome Sequence and Transcriptome Analyses of Chrysochromulina tobin: Metabolic Tools for Enhanced Algal Fitness in the Prominent Order Prymnesiales (Haptophyceae).</title>
        <authorList>
            <person name="Hovde B.T."/>
            <person name="Deodato C.R."/>
            <person name="Hunsperger H.M."/>
            <person name="Ryken S.A."/>
            <person name="Yost W."/>
            <person name="Jha R.K."/>
            <person name="Patterson J."/>
            <person name="Monnat R.J. Jr."/>
            <person name="Barlow S.B."/>
            <person name="Starkenburg S.R."/>
            <person name="Cattolico R.A."/>
        </authorList>
    </citation>
    <scope>NUCLEOTIDE SEQUENCE</scope>
    <source>
        <strain evidence="14">CCMP291</strain>
    </source>
</reference>
<dbReference type="PROSITE" id="PS00297">
    <property type="entry name" value="HSP70_1"/>
    <property type="match status" value="1"/>
</dbReference>
<keyword evidence="7" id="KW-0256">Endoplasmic reticulum</keyword>
<dbReference type="GO" id="GO:0140662">
    <property type="term" value="F:ATP-dependent protein folding chaperone"/>
    <property type="evidence" value="ECO:0007669"/>
    <property type="project" value="InterPro"/>
</dbReference>
<keyword evidence="14" id="KW-1185">Reference proteome</keyword>
<evidence type="ECO:0000256" key="10">
    <source>
        <dbReference type="ARBA" id="ARBA00031426"/>
    </source>
</evidence>
<dbReference type="PANTHER" id="PTHR19375">
    <property type="entry name" value="HEAT SHOCK PROTEIN 70KDA"/>
    <property type="match status" value="1"/>
</dbReference>
<dbReference type="AlphaFoldDB" id="A0A0M0JFM1"/>
<evidence type="ECO:0000256" key="8">
    <source>
        <dbReference type="ARBA" id="ARBA00022840"/>
    </source>
</evidence>
<evidence type="ECO:0000256" key="2">
    <source>
        <dbReference type="ARBA" id="ARBA00004144"/>
    </source>
</evidence>
<organism evidence="13 14">
    <name type="scientific">Chrysochromulina tobinii</name>
    <dbReference type="NCBI Taxonomy" id="1460289"/>
    <lineage>
        <taxon>Eukaryota</taxon>
        <taxon>Haptista</taxon>
        <taxon>Haptophyta</taxon>
        <taxon>Prymnesiophyceae</taxon>
        <taxon>Prymnesiales</taxon>
        <taxon>Chrysochromulinaceae</taxon>
        <taxon>Chrysochromulina</taxon>
    </lineage>
</organism>
<protein>
    <recommendedName>
        <fullName evidence="4">Heat shock 70 kDa protein 13</fullName>
    </recommendedName>
    <alternativeName>
        <fullName evidence="10">Stress-70 protein chaperone microsome-associated 60 kDa protein</fullName>
    </alternativeName>
</protein>
<dbReference type="InterPro" id="IPR018181">
    <property type="entry name" value="Heat_shock_70_CS"/>
</dbReference>
<evidence type="ECO:0000256" key="9">
    <source>
        <dbReference type="ARBA" id="ARBA00022848"/>
    </source>
</evidence>
<keyword evidence="9" id="KW-0492">Microsome</keyword>
<dbReference type="GO" id="GO:0005524">
    <property type="term" value="F:ATP binding"/>
    <property type="evidence" value="ECO:0007669"/>
    <property type="project" value="UniProtKB-KW"/>
</dbReference>
<dbReference type="Gene3D" id="3.90.640.10">
    <property type="entry name" value="Actin, Chain A, domain 4"/>
    <property type="match status" value="1"/>
</dbReference>
<keyword evidence="5 12" id="KW-0732">Signal</keyword>
<dbReference type="InterPro" id="IPR043129">
    <property type="entry name" value="ATPase_NBD"/>
</dbReference>
<dbReference type="InterPro" id="IPR013126">
    <property type="entry name" value="Hsp_70_fam"/>
</dbReference>
<evidence type="ECO:0000256" key="6">
    <source>
        <dbReference type="ARBA" id="ARBA00022741"/>
    </source>
</evidence>
<dbReference type="PROSITE" id="PS00329">
    <property type="entry name" value="HSP70_2"/>
    <property type="match status" value="1"/>
</dbReference>
<evidence type="ECO:0000256" key="11">
    <source>
        <dbReference type="SAM" id="Coils"/>
    </source>
</evidence>
<dbReference type="InterPro" id="IPR042048">
    <property type="entry name" value="HSPA13"/>
</dbReference>